<dbReference type="EMBL" id="OZ019894">
    <property type="protein sequence ID" value="CAK9215431.1"/>
    <property type="molecule type" value="Genomic_DNA"/>
</dbReference>
<reference evidence="2" key="1">
    <citation type="submission" date="2024-02" db="EMBL/GenBank/DDBJ databases">
        <authorList>
            <consortium name="ELIXIR-Norway"/>
            <consortium name="Elixir Norway"/>
        </authorList>
    </citation>
    <scope>NUCLEOTIDE SEQUENCE</scope>
</reference>
<evidence type="ECO:0000313" key="3">
    <source>
        <dbReference type="Proteomes" id="UP001497512"/>
    </source>
</evidence>
<feature type="region of interest" description="Disordered" evidence="1">
    <location>
        <begin position="61"/>
        <end position="117"/>
    </location>
</feature>
<keyword evidence="3" id="KW-1185">Reference proteome</keyword>
<sequence length="117" mass="12977">MSSGTAPYATLNDLPRFEKRGEVTSAPWMKEQAVPHNGRAPNHEPYITCNSQTAPFATFHNQPLPLEPNKSKVQQAPWDRDELNDTKASNHQIPNPASFATEPINSSSEDPCQTTFT</sequence>
<accession>A0ABP0U8C1</accession>
<evidence type="ECO:0000313" key="2">
    <source>
        <dbReference type="EMBL" id="CAK9215431.1"/>
    </source>
</evidence>
<organism evidence="2 3">
    <name type="scientific">Sphagnum troendelagicum</name>
    <dbReference type="NCBI Taxonomy" id="128251"/>
    <lineage>
        <taxon>Eukaryota</taxon>
        <taxon>Viridiplantae</taxon>
        <taxon>Streptophyta</taxon>
        <taxon>Embryophyta</taxon>
        <taxon>Bryophyta</taxon>
        <taxon>Sphagnophytina</taxon>
        <taxon>Sphagnopsida</taxon>
        <taxon>Sphagnales</taxon>
        <taxon>Sphagnaceae</taxon>
        <taxon>Sphagnum</taxon>
    </lineage>
</organism>
<dbReference type="Proteomes" id="UP001497512">
    <property type="component" value="Chromosome 2"/>
</dbReference>
<protein>
    <submittedName>
        <fullName evidence="2">Uncharacterized protein</fullName>
    </submittedName>
</protein>
<evidence type="ECO:0000256" key="1">
    <source>
        <dbReference type="SAM" id="MobiDB-lite"/>
    </source>
</evidence>
<proteinExistence type="predicted"/>
<gene>
    <name evidence="2" type="ORF">CSSPTR1EN2_LOCUS12728</name>
</gene>
<feature type="compositionally biased region" description="Polar residues" evidence="1">
    <location>
        <begin position="103"/>
        <end position="117"/>
    </location>
</feature>
<feature type="region of interest" description="Disordered" evidence="1">
    <location>
        <begin position="25"/>
        <end position="46"/>
    </location>
</feature>
<name>A0ABP0U8C1_9BRYO</name>
<feature type="compositionally biased region" description="Polar residues" evidence="1">
    <location>
        <begin position="86"/>
        <end position="95"/>
    </location>
</feature>